<gene>
    <name evidence="3" type="ORF">LE_TR17249_c1_g1_i1_g.55822</name>
</gene>
<reference evidence="3" key="1">
    <citation type="submission" date="2016-07" db="EMBL/GenBank/DDBJ databases">
        <title>De novo transcriptome assembly of four accessions of the metal hyperaccumulator plant Noccaea caerulescens.</title>
        <authorList>
            <person name="Blande D."/>
            <person name="Halimaa P."/>
            <person name="Tervahauta A.I."/>
            <person name="Aarts M.G."/>
            <person name="Karenlampi S.O."/>
        </authorList>
    </citation>
    <scope>NUCLEOTIDE SEQUENCE</scope>
</reference>
<feature type="compositionally biased region" description="Basic residues" evidence="2">
    <location>
        <begin position="97"/>
        <end position="122"/>
    </location>
</feature>
<evidence type="ECO:0000256" key="2">
    <source>
        <dbReference type="SAM" id="MobiDB-lite"/>
    </source>
</evidence>
<accession>A0A1J3HUL9</accession>
<dbReference type="AlphaFoldDB" id="A0A1J3HUL9"/>
<feature type="coiled-coil region" evidence="1">
    <location>
        <begin position="5"/>
        <end position="32"/>
    </location>
</feature>
<protein>
    <submittedName>
        <fullName evidence="3">Putative mitochondrial protein</fullName>
    </submittedName>
</protein>
<sequence>MDLDSDQLALLREELREELRDQSRLRQSELQQIEASLTEIRSIMATMMNEHTISSETQRIMATKAEEDLDPLNEGSDELVSMKVAPKIHGSATQPAKRGRSIKRKHRRARSRKAKSRSRSHSSKAVSGVVSSLPVDGKRFRSLSPLVEFQNLPQDRLCSCVASVLTLTNRAGIEGKQRFESGRANLVSVWKPGGLLGVNVQLIWFERFHSVDARILQTVKTSSPWATDFKDWRRMMGVDNGDWSWVSDSECTRKTRMDLSLISLRETCDLELNQELLKMGSQWVLRSDGHERMIWEFMVPVFSGVIAGIKVHVRSSFDGEADFHFHENESQENVGTEAFLEKFHYPAGVLKFATECVLWSEVHNINLELIVFAIPFIHLEDKMSFSGESKDMWKGMANKEVMKKLRVDEDHNWWAVNEFQETRSLFCVNELGVGSGSQTGLCVDAHTREFKKNVWTGDIEVHFAGAVLI</sequence>
<name>A0A1J3HUL9_NOCCA</name>
<evidence type="ECO:0000256" key="1">
    <source>
        <dbReference type="SAM" id="Coils"/>
    </source>
</evidence>
<evidence type="ECO:0000313" key="3">
    <source>
        <dbReference type="EMBL" id="JAU71939.1"/>
    </source>
</evidence>
<dbReference type="EMBL" id="GEVL01005402">
    <property type="protein sequence ID" value="JAU71939.1"/>
    <property type="molecule type" value="Transcribed_RNA"/>
</dbReference>
<feature type="region of interest" description="Disordered" evidence="2">
    <location>
        <begin position="84"/>
        <end position="128"/>
    </location>
</feature>
<keyword evidence="1" id="KW-0175">Coiled coil</keyword>
<proteinExistence type="predicted"/>
<organism evidence="3">
    <name type="scientific">Noccaea caerulescens</name>
    <name type="common">Alpine penny-cress</name>
    <name type="synonym">Thlaspi caerulescens</name>
    <dbReference type="NCBI Taxonomy" id="107243"/>
    <lineage>
        <taxon>Eukaryota</taxon>
        <taxon>Viridiplantae</taxon>
        <taxon>Streptophyta</taxon>
        <taxon>Embryophyta</taxon>
        <taxon>Tracheophyta</taxon>
        <taxon>Spermatophyta</taxon>
        <taxon>Magnoliopsida</taxon>
        <taxon>eudicotyledons</taxon>
        <taxon>Gunneridae</taxon>
        <taxon>Pentapetalae</taxon>
        <taxon>rosids</taxon>
        <taxon>malvids</taxon>
        <taxon>Brassicales</taxon>
        <taxon>Brassicaceae</taxon>
        <taxon>Coluteocarpeae</taxon>
        <taxon>Noccaea</taxon>
    </lineage>
</organism>